<dbReference type="HOGENOM" id="CLU_2339938_0_0_1"/>
<reference evidence="1" key="2">
    <citation type="submission" date="2015-06" db="UniProtKB">
        <authorList>
            <consortium name="EnsemblProtists"/>
        </authorList>
    </citation>
    <scope>IDENTIFICATION</scope>
    <source>
        <strain evidence="1">Emoy2</strain>
    </source>
</reference>
<dbReference type="EnsemblProtists" id="HpaT814803">
    <property type="protein sequence ID" value="HpaP814803"/>
    <property type="gene ID" value="HpaG814803"/>
</dbReference>
<organism evidence="1 2">
    <name type="scientific">Hyaloperonospora arabidopsidis (strain Emoy2)</name>
    <name type="common">Downy mildew agent</name>
    <name type="synonym">Peronospora arabidopsidis</name>
    <dbReference type="NCBI Taxonomy" id="559515"/>
    <lineage>
        <taxon>Eukaryota</taxon>
        <taxon>Sar</taxon>
        <taxon>Stramenopiles</taxon>
        <taxon>Oomycota</taxon>
        <taxon>Peronosporomycetes</taxon>
        <taxon>Peronosporales</taxon>
        <taxon>Peronosporaceae</taxon>
        <taxon>Hyaloperonospora</taxon>
    </lineage>
</organism>
<dbReference type="AlphaFoldDB" id="M4C6R6"/>
<dbReference type="VEuPathDB" id="FungiDB:HpaG814803"/>
<keyword evidence="2" id="KW-1185">Reference proteome</keyword>
<dbReference type="InParanoid" id="M4C6R6"/>
<proteinExistence type="predicted"/>
<dbReference type="EMBL" id="ABWE02001871">
    <property type="status" value="NOT_ANNOTATED_CDS"/>
    <property type="molecule type" value="Genomic_DNA"/>
</dbReference>
<accession>M4C6R6</accession>
<protein>
    <submittedName>
        <fullName evidence="1">Uncharacterized protein</fullName>
    </submittedName>
</protein>
<reference evidence="2" key="1">
    <citation type="journal article" date="2010" name="Science">
        <title>Signatures of adaptation to obligate biotrophy in the Hyaloperonospora arabidopsidis genome.</title>
        <authorList>
            <person name="Baxter L."/>
            <person name="Tripathy S."/>
            <person name="Ishaque N."/>
            <person name="Boot N."/>
            <person name="Cabral A."/>
            <person name="Kemen E."/>
            <person name="Thines M."/>
            <person name="Ah-Fong A."/>
            <person name="Anderson R."/>
            <person name="Badejoko W."/>
            <person name="Bittner-Eddy P."/>
            <person name="Boore J.L."/>
            <person name="Chibucos M.C."/>
            <person name="Coates M."/>
            <person name="Dehal P."/>
            <person name="Delehaunty K."/>
            <person name="Dong S."/>
            <person name="Downton P."/>
            <person name="Dumas B."/>
            <person name="Fabro G."/>
            <person name="Fronick C."/>
            <person name="Fuerstenberg S.I."/>
            <person name="Fulton L."/>
            <person name="Gaulin E."/>
            <person name="Govers F."/>
            <person name="Hughes L."/>
            <person name="Humphray S."/>
            <person name="Jiang R.H."/>
            <person name="Judelson H."/>
            <person name="Kamoun S."/>
            <person name="Kyung K."/>
            <person name="Meijer H."/>
            <person name="Minx P."/>
            <person name="Morris P."/>
            <person name="Nelson J."/>
            <person name="Phuntumart V."/>
            <person name="Qutob D."/>
            <person name="Rehmany A."/>
            <person name="Rougon-Cardoso A."/>
            <person name="Ryden P."/>
            <person name="Torto-Alalibo T."/>
            <person name="Studholme D."/>
            <person name="Wang Y."/>
            <person name="Win J."/>
            <person name="Wood J."/>
            <person name="Clifton S.W."/>
            <person name="Rogers J."/>
            <person name="Van den Ackerveken G."/>
            <person name="Jones J.D."/>
            <person name="McDowell J.M."/>
            <person name="Beynon J."/>
            <person name="Tyler B.M."/>
        </authorList>
    </citation>
    <scope>NUCLEOTIDE SEQUENCE [LARGE SCALE GENOMIC DNA]</scope>
    <source>
        <strain evidence="2">Emoy2</strain>
    </source>
</reference>
<sequence length="98" mass="11410">RSKLWSSPFDMSNPVHRTESNKYDLKVRHSTLRTITNSFTLRARNHTLTTAFHSFGHLTEVRDYTRCSYCTVLLPSARAFCAIHSRTKQFQLYCHDGS</sequence>
<evidence type="ECO:0000313" key="1">
    <source>
        <dbReference type="EnsemblProtists" id="HpaP814803"/>
    </source>
</evidence>
<evidence type="ECO:0000313" key="2">
    <source>
        <dbReference type="Proteomes" id="UP000011713"/>
    </source>
</evidence>
<dbReference type="Proteomes" id="UP000011713">
    <property type="component" value="Unassembled WGS sequence"/>
</dbReference>
<name>M4C6R6_HYAAE</name>